<dbReference type="RefSeq" id="WP_238280371.1">
    <property type="nucleotide sequence ID" value="NZ_BPQL01000084.1"/>
</dbReference>
<proteinExistence type="predicted"/>
<dbReference type="EMBL" id="JBEPMM010000002">
    <property type="protein sequence ID" value="MET3691624.1"/>
    <property type="molecule type" value="Genomic_DNA"/>
</dbReference>
<protein>
    <submittedName>
        <fullName evidence="2">Uncharacterized protein</fullName>
    </submittedName>
</protein>
<accession>A0ABV2L1D5</accession>
<evidence type="ECO:0000313" key="2">
    <source>
        <dbReference type="EMBL" id="MET3691624.1"/>
    </source>
</evidence>
<reference evidence="2 3" key="1">
    <citation type="submission" date="2024-06" db="EMBL/GenBank/DDBJ databases">
        <title>Genomic Encyclopedia of Type Strains, Phase IV (KMG-IV): sequencing the most valuable type-strain genomes for metagenomic binning, comparative biology and taxonomic classification.</title>
        <authorList>
            <person name="Goeker M."/>
        </authorList>
    </citation>
    <scope>NUCLEOTIDE SEQUENCE [LARGE SCALE GENOMIC DNA]</scope>
    <source>
        <strain evidence="2 3">DSM 21331</strain>
    </source>
</reference>
<keyword evidence="3" id="KW-1185">Reference proteome</keyword>
<feature type="region of interest" description="Disordered" evidence="1">
    <location>
        <begin position="1"/>
        <end position="67"/>
    </location>
</feature>
<comment type="caution">
    <text evidence="2">The sequence shown here is derived from an EMBL/GenBank/DDBJ whole genome shotgun (WGS) entry which is preliminary data.</text>
</comment>
<name>A0ABV2L1D5_9HYPH</name>
<gene>
    <name evidence="2" type="ORF">ABID43_001149</name>
</gene>
<dbReference type="InterPro" id="IPR007040">
    <property type="entry name" value="Ribosome_modulation_factor"/>
</dbReference>
<sequence>MSEGATASDSPFIKGRNARLYGKQPDNNPYAEGSEDHQAWAQAYDEAADDRQEQDSGIVDPQASART</sequence>
<evidence type="ECO:0000313" key="3">
    <source>
        <dbReference type="Proteomes" id="UP001549145"/>
    </source>
</evidence>
<dbReference type="Proteomes" id="UP001549145">
    <property type="component" value="Unassembled WGS sequence"/>
</dbReference>
<evidence type="ECO:0000256" key="1">
    <source>
        <dbReference type="SAM" id="MobiDB-lite"/>
    </source>
</evidence>
<dbReference type="Pfam" id="PF04957">
    <property type="entry name" value="RMF"/>
    <property type="match status" value="1"/>
</dbReference>
<organism evidence="2 3">
    <name type="scientific">Methylobacterium goesingense</name>
    <dbReference type="NCBI Taxonomy" id="243690"/>
    <lineage>
        <taxon>Bacteria</taxon>
        <taxon>Pseudomonadati</taxon>
        <taxon>Pseudomonadota</taxon>
        <taxon>Alphaproteobacteria</taxon>
        <taxon>Hyphomicrobiales</taxon>
        <taxon>Methylobacteriaceae</taxon>
        <taxon>Methylobacterium</taxon>
    </lineage>
</organism>